<reference evidence="2 3" key="1">
    <citation type="submission" date="2019-06" db="EMBL/GenBank/DDBJ databases">
        <title>Genomics analysis of Aphanomyces spp. identifies a new class of oomycete effector associated with host adaptation.</title>
        <authorList>
            <person name="Gaulin E."/>
        </authorList>
    </citation>
    <scope>NUCLEOTIDE SEQUENCE [LARGE SCALE GENOMIC DNA]</scope>
    <source>
        <strain evidence="2 3">E</strain>
    </source>
</reference>
<name>A0A6A4ZBU2_APHAT</name>
<gene>
    <name evidence="2" type="ORF">AaE_014724</name>
</gene>
<evidence type="ECO:0000256" key="1">
    <source>
        <dbReference type="SAM" id="MobiDB-lite"/>
    </source>
</evidence>
<feature type="region of interest" description="Disordered" evidence="1">
    <location>
        <begin position="22"/>
        <end position="113"/>
    </location>
</feature>
<protein>
    <submittedName>
        <fullName evidence="2">Uncharacterized protein</fullName>
    </submittedName>
</protein>
<proteinExistence type="predicted"/>
<evidence type="ECO:0000313" key="3">
    <source>
        <dbReference type="Proteomes" id="UP000469452"/>
    </source>
</evidence>
<accession>A0A6A4ZBU2</accession>
<feature type="compositionally biased region" description="Basic and acidic residues" evidence="1">
    <location>
        <begin position="22"/>
        <end position="32"/>
    </location>
</feature>
<evidence type="ECO:0000313" key="2">
    <source>
        <dbReference type="EMBL" id="KAF0704865.1"/>
    </source>
</evidence>
<feature type="compositionally biased region" description="Polar residues" evidence="1">
    <location>
        <begin position="90"/>
        <end position="113"/>
    </location>
</feature>
<dbReference type="Proteomes" id="UP000469452">
    <property type="component" value="Unassembled WGS sequence"/>
</dbReference>
<comment type="caution">
    <text evidence="2">The sequence shown here is derived from an EMBL/GenBank/DDBJ whole genome shotgun (WGS) entry which is preliminary data.</text>
</comment>
<dbReference type="EMBL" id="VJMI01020304">
    <property type="protein sequence ID" value="KAF0704865.1"/>
    <property type="molecule type" value="Genomic_DNA"/>
</dbReference>
<dbReference type="VEuPathDB" id="FungiDB:H257_10446"/>
<sequence>MVVAKLDRKVLMYVCPGKIKVDGRAAAKGDRGNRRRTRHFAKPDVPDPEDDDALESQPLADGKTPPACSSRNPKLGTEYDNQPARMDSTALRTSVSRQHNNQMIGQSDTNSRA</sequence>
<dbReference type="AlphaFoldDB" id="A0A6A4ZBU2"/>
<organism evidence="2 3">
    <name type="scientific">Aphanomyces astaci</name>
    <name type="common">Crayfish plague agent</name>
    <dbReference type="NCBI Taxonomy" id="112090"/>
    <lineage>
        <taxon>Eukaryota</taxon>
        <taxon>Sar</taxon>
        <taxon>Stramenopiles</taxon>
        <taxon>Oomycota</taxon>
        <taxon>Saprolegniomycetes</taxon>
        <taxon>Saprolegniales</taxon>
        <taxon>Verrucalvaceae</taxon>
        <taxon>Aphanomyces</taxon>
    </lineage>
</organism>